<proteinExistence type="predicted"/>
<dbReference type="RefSeq" id="WP_314519476.1">
    <property type="nucleotide sequence ID" value="NZ_JASJOU010000023.1"/>
</dbReference>
<feature type="signal peptide" evidence="1">
    <location>
        <begin position="1"/>
        <end position="20"/>
    </location>
</feature>
<sequence>MYKHFLLVPFLFFLTSTLNAQVQSSLIAVLQTKSFGKLKKYMDSVNRNEGSATIYRDYIRNLTTGYKEVIFCVDARIYKKENPSSYEFDWFRITCITTSKILCYYELSKRKDTLVGGQKEHYYETITRYRNDSTYQLFRNEFQTLFQTKIDEHELFDEESVYEEGCGLGGWPSEWEEKIRHFVKNKERGSLMVWLHSANTEKQLYALKGLSQLKKKNRLQLSAHEKKIIQFIKHKKGTVRYCKGCVFGPPPSVRRIARKFNLGILALL</sequence>
<keyword evidence="3" id="KW-1185">Reference proteome</keyword>
<evidence type="ECO:0000313" key="2">
    <source>
        <dbReference type="EMBL" id="MDJ1506503.1"/>
    </source>
</evidence>
<name>A0AAE3UHX2_9BACT</name>
<gene>
    <name evidence="2" type="ORF">QNI22_37985</name>
</gene>
<evidence type="ECO:0000313" key="3">
    <source>
        <dbReference type="Proteomes" id="UP001232063"/>
    </source>
</evidence>
<reference evidence="2" key="1">
    <citation type="submission" date="2023-05" db="EMBL/GenBank/DDBJ databases">
        <authorList>
            <person name="Zhang X."/>
        </authorList>
    </citation>
    <scope>NUCLEOTIDE SEQUENCE</scope>
    <source>
        <strain evidence="2">BD1B2-1</strain>
    </source>
</reference>
<dbReference type="AlphaFoldDB" id="A0AAE3UHX2"/>
<dbReference type="EMBL" id="JASJOU010000023">
    <property type="protein sequence ID" value="MDJ1506503.1"/>
    <property type="molecule type" value="Genomic_DNA"/>
</dbReference>
<keyword evidence="1" id="KW-0732">Signal</keyword>
<accession>A0AAE3UHX2</accession>
<feature type="chain" id="PRO_5041974240" evidence="1">
    <location>
        <begin position="21"/>
        <end position="268"/>
    </location>
</feature>
<dbReference type="Proteomes" id="UP001232063">
    <property type="component" value="Unassembled WGS sequence"/>
</dbReference>
<protein>
    <submittedName>
        <fullName evidence="2">Uncharacterized protein</fullName>
    </submittedName>
</protein>
<organism evidence="2 3">
    <name type="scientific">Xanthocytophaga agilis</name>
    <dbReference type="NCBI Taxonomy" id="3048010"/>
    <lineage>
        <taxon>Bacteria</taxon>
        <taxon>Pseudomonadati</taxon>
        <taxon>Bacteroidota</taxon>
        <taxon>Cytophagia</taxon>
        <taxon>Cytophagales</taxon>
        <taxon>Rhodocytophagaceae</taxon>
        <taxon>Xanthocytophaga</taxon>
    </lineage>
</organism>
<evidence type="ECO:0000256" key="1">
    <source>
        <dbReference type="SAM" id="SignalP"/>
    </source>
</evidence>
<comment type="caution">
    <text evidence="2">The sequence shown here is derived from an EMBL/GenBank/DDBJ whole genome shotgun (WGS) entry which is preliminary data.</text>
</comment>